<name>A6DTC8_9BACT</name>
<gene>
    <name evidence="1" type="ORF">LNTAR_02829</name>
</gene>
<accession>A6DTC8</accession>
<sequence length="65" mass="7585">MNFERCIFSLFKKALTQNKEYVIHHSFLTNNYNPLENQGQALIENQGQALKKAEERKSRTGLKKS</sequence>
<reference evidence="1 2" key="1">
    <citation type="journal article" date="2010" name="J. Bacteriol.">
        <title>Genome sequence of Lentisphaera araneosa HTCC2155T, the type species of the order Lentisphaerales in the phylum Lentisphaerae.</title>
        <authorList>
            <person name="Thrash J.C."/>
            <person name="Cho J.C."/>
            <person name="Vergin K.L."/>
            <person name="Morris R.M."/>
            <person name="Giovannoni S.J."/>
        </authorList>
    </citation>
    <scope>NUCLEOTIDE SEQUENCE [LARGE SCALE GENOMIC DNA]</scope>
    <source>
        <strain evidence="1 2">HTCC2155</strain>
    </source>
</reference>
<evidence type="ECO:0000313" key="2">
    <source>
        <dbReference type="Proteomes" id="UP000004947"/>
    </source>
</evidence>
<dbReference type="AlphaFoldDB" id="A6DTC8"/>
<proteinExistence type="predicted"/>
<protein>
    <submittedName>
        <fullName evidence="1">Uncharacterized protein</fullName>
    </submittedName>
</protein>
<comment type="caution">
    <text evidence="1">The sequence shown here is derived from an EMBL/GenBank/DDBJ whole genome shotgun (WGS) entry which is preliminary data.</text>
</comment>
<dbReference type="STRING" id="313628.LNTAR_02829"/>
<keyword evidence="2" id="KW-1185">Reference proteome</keyword>
<organism evidence="1 2">
    <name type="scientific">Lentisphaera araneosa HTCC2155</name>
    <dbReference type="NCBI Taxonomy" id="313628"/>
    <lineage>
        <taxon>Bacteria</taxon>
        <taxon>Pseudomonadati</taxon>
        <taxon>Lentisphaerota</taxon>
        <taxon>Lentisphaeria</taxon>
        <taxon>Lentisphaerales</taxon>
        <taxon>Lentisphaeraceae</taxon>
        <taxon>Lentisphaera</taxon>
    </lineage>
</organism>
<evidence type="ECO:0000313" key="1">
    <source>
        <dbReference type="EMBL" id="EDM25108.1"/>
    </source>
</evidence>
<dbReference type="EMBL" id="ABCK01000036">
    <property type="protein sequence ID" value="EDM25108.1"/>
    <property type="molecule type" value="Genomic_DNA"/>
</dbReference>
<dbReference type="Proteomes" id="UP000004947">
    <property type="component" value="Unassembled WGS sequence"/>
</dbReference>